<dbReference type="SUPFAM" id="SSF48452">
    <property type="entry name" value="TPR-like"/>
    <property type="match status" value="1"/>
</dbReference>
<gene>
    <name evidence="1" type="ORF">QLQ12_25085</name>
</gene>
<keyword evidence="2" id="KW-1185">Reference proteome</keyword>
<accession>A0ABT6WQ67</accession>
<proteinExistence type="predicted"/>
<sequence length="449" mass="47981">MREPNQCLAQVMRRADCTNKGLARRVADVAASHGAEVGYSHVNVKRWLDGAQPRGMTPVFIAEALARKLGHPVSLADIGMSATDSATAISSSGYPADLQHGVDAISALARADLTGSFAVTTNIDTKSWSDAMVRWLIAPDVASDREILGSIDVSVEGVQLATAMFSQLDYKFGGGYARSSLTQYISSEVAPLLSTQPNRQPPELLSAAAALLRLAGWTAYDTGRHGLCHSYMLQALHLTEVAGDRALGGRILAGMSHQANFLGQYDHAVNLARAAQRGAAGIATPTAMALFKAMEARALAARGDRKDCEAALSQAEQWLEKRVPANDPIWLGYFDEAELAAEFAHSYRDLGMSEKAITYADRAISLHGPMYVRSVSFCKAVAAAGHVGAGEVDKGIVLAAEAVAVISTLKSSRCNSYIRDFVQRLTPHQQHKPVADFIARTELLVSGTC</sequence>
<dbReference type="Gene3D" id="1.25.40.10">
    <property type="entry name" value="Tetratricopeptide repeat domain"/>
    <property type="match status" value="1"/>
</dbReference>
<evidence type="ECO:0000313" key="2">
    <source>
        <dbReference type="Proteomes" id="UP001241758"/>
    </source>
</evidence>
<organism evidence="1 2">
    <name type="scientific">Actinoplanes sandaracinus</name>
    <dbReference type="NCBI Taxonomy" id="3045177"/>
    <lineage>
        <taxon>Bacteria</taxon>
        <taxon>Bacillati</taxon>
        <taxon>Actinomycetota</taxon>
        <taxon>Actinomycetes</taxon>
        <taxon>Micromonosporales</taxon>
        <taxon>Micromonosporaceae</taxon>
        <taxon>Actinoplanes</taxon>
    </lineage>
</organism>
<evidence type="ECO:0000313" key="1">
    <source>
        <dbReference type="EMBL" id="MDI6101898.1"/>
    </source>
</evidence>
<comment type="caution">
    <text evidence="1">The sequence shown here is derived from an EMBL/GenBank/DDBJ whole genome shotgun (WGS) entry which is preliminary data.</text>
</comment>
<dbReference type="Proteomes" id="UP001241758">
    <property type="component" value="Unassembled WGS sequence"/>
</dbReference>
<evidence type="ECO:0008006" key="3">
    <source>
        <dbReference type="Google" id="ProtNLM"/>
    </source>
</evidence>
<reference evidence="1 2" key="1">
    <citation type="submission" date="2023-05" db="EMBL/GenBank/DDBJ databases">
        <title>Actinoplanes sp. NEAU-A12 genome sequencing.</title>
        <authorList>
            <person name="Wang Z.-S."/>
        </authorList>
    </citation>
    <scope>NUCLEOTIDE SEQUENCE [LARGE SCALE GENOMIC DNA]</scope>
    <source>
        <strain evidence="1 2">NEAU-A12</strain>
    </source>
</reference>
<protein>
    <recommendedName>
        <fullName evidence="3">Sporulation protein</fullName>
    </recommendedName>
</protein>
<dbReference type="InterPro" id="IPR011990">
    <property type="entry name" value="TPR-like_helical_dom_sf"/>
</dbReference>
<dbReference type="EMBL" id="JASCTH010000017">
    <property type="protein sequence ID" value="MDI6101898.1"/>
    <property type="molecule type" value="Genomic_DNA"/>
</dbReference>
<name>A0ABT6WQ67_9ACTN</name>